<dbReference type="PIRSF" id="PIRSF004749">
    <property type="entry name" value="Pep_def"/>
    <property type="match status" value="1"/>
</dbReference>
<comment type="catalytic activity">
    <reaction evidence="4">
        <text>N-terminal N-formyl-L-methionyl-[peptide] + H2O = N-terminal L-methionyl-[peptide] + formate</text>
        <dbReference type="Rhea" id="RHEA:24420"/>
        <dbReference type="Rhea" id="RHEA-COMP:10639"/>
        <dbReference type="Rhea" id="RHEA-COMP:10640"/>
        <dbReference type="ChEBI" id="CHEBI:15377"/>
        <dbReference type="ChEBI" id="CHEBI:15740"/>
        <dbReference type="ChEBI" id="CHEBI:49298"/>
        <dbReference type="ChEBI" id="CHEBI:64731"/>
        <dbReference type="EC" id="3.5.1.88"/>
    </reaction>
</comment>
<dbReference type="SUPFAM" id="SSF56420">
    <property type="entry name" value="Peptide deformylase"/>
    <property type="match status" value="1"/>
</dbReference>
<evidence type="ECO:0000313" key="6">
    <source>
        <dbReference type="EMBL" id="MDN0025569.1"/>
    </source>
</evidence>
<dbReference type="RefSeq" id="WP_021994277.1">
    <property type="nucleotide sequence ID" value="NZ_CAUWBX010000001.1"/>
</dbReference>
<dbReference type="NCBIfam" id="TIGR00079">
    <property type="entry name" value="pept_deformyl"/>
    <property type="match status" value="1"/>
</dbReference>
<dbReference type="InterPro" id="IPR036821">
    <property type="entry name" value="Peptide_deformylase_sf"/>
</dbReference>
<keyword evidence="7" id="KW-1185">Reference proteome</keyword>
<dbReference type="InterPro" id="IPR023635">
    <property type="entry name" value="Peptide_deformylase"/>
</dbReference>
<dbReference type="PRINTS" id="PR01576">
    <property type="entry name" value="PDEFORMYLASE"/>
</dbReference>
<evidence type="ECO:0000313" key="8">
    <source>
        <dbReference type="Proteomes" id="UP001168478"/>
    </source>
</evidence>
<feature type="binding site" evidence="4">
    <location>
        <position position="100"/>
    </location>
    <ligand>
        <name>Fe cation</name>
        <dbReference type="ChEBI" id="CHEBI:24875"/>
    </ligand>
</feature>
<evidence type="ECO:0000256" key="2">
    <source>
        <dbReference type="ARBA" id="ARBA00022723"/>
    </source>
</evidence>
<protein>
    <recommendedName>
        <fullName evidence="4">Peptide deformylase</fullName>
        <shortName evidence="4">PDF</shortName>
        <ecNumber evidence="4">3.5.1.88</ecNumber>
    </recommendedName>
    <alternativeName>
        <fullName evidence="4">Polypeptide deformylase</fullName>
    </alternativeName>
</protein>
<comment type="caution">
    <text evidence="6">The sequence shown here is derived from an EMBL/GenBank/DDBJ whole genome shotgun (WGS) entry which is preliminary data.</text>
</comment>
<dbReference type="GO" id="GO:0042586">
    <property type="term" value="F:peptide deformylase activity"/>
    <property type="evidence" value="ECO:0007669"/>
    <property type="project" value="UniProtKB-UniRule"/>
</dbReference>
<dbReference type="NCBIfam" id="NF001159">
    <property type="entry name" value="PRK00150.1-3"/>
    <property type="match status" value="1"/>
</dbReference>
<dbReference type="Pfam" id="PF01327">
    <property type="entry name" value="Pep_deformylase"/>
    <property type="match status" value="1"/>
</dbReference>
<dbReference type="Proteomes" id="UP001168478">
    <property type="component" value="Unassembled WGS sequence"/>
</dbReference>
<dbReference type="EMBL" id="JAUEIF010000007">
    <property type="protein sequence ID" value="MDN0025569.1"/>
    <property type="molecule type" value="Genomic_DNA"/>
</dbReference>
<dbReference type="Gene3D" id="3.90.45.10">
    <property type="entry name" value="Peptide deformylase"/>
    <property type="match status" value="1"/>
</dbReference>
<keyword evidence="4" id="KW-0648">Protein biosynthesis</keyword>
<feature type="binding site" evidence="4">
    <location>
        <position position="142"/>
    </location>
    <ligand>
        <name>Fe cation</name>
        <dbReference type="ChEBI" id="CHEBI:24875"/>
    </ligand>
</feature>
<dbReference type="GO" id="GO:0046872">
    <property type="term" value="F:metal ion binding"/>
    <property type="evidence" value="ECO:0007669"/>
    <property type="project" value="UniProtKB-KW"/>
</dbReference>
<dbReference type="EMBL" id="JAUEIE010000006">
    <property type="protein sequence ID" value="MDN0022816.1"/>
    <property type="molecule type" value="Genomic_DNA"/>
</dbReference>
<keyword evidence="2 4" id="KW-0479">Metal-binding</keyword>
<feature type="binding site" evidence="4">
    <location>
        <position position="146"/>
    </location>
    <ligand>
        <name>Fe cation</name>
        <dbReference type="ChEBI" id="CHEBI:24875"/>
    </ligand>
</feature>
<name>A0AAW7JIH1_9BACT</name>
<sequence>MILPIYIYGNPVLRKQAQEITPDYPDLQTLIENMFETLTESDGVGLAAPQIGLDIRLVVIDLDVLSEDFPEYKDFKKVYINPHIVEYDTEGPKDTMEEGCLSLPGIHENVTRPKRIHVTYQDKDFNMHDEWVDGYLARVMQHEFDHLDGTMFVDRLSPMRKQLIRNKLKSLLQGRYRCGYRTKPAKR</sequence>
<organism evidence="6 8">
    <name type="scientific">Leyella lascolaii</name>
    <dbReference type="NCBI Taxonomy" id="1776379"/>
    <lineage>
        <taxon>Bacteria</taxon>
        <taxon>Pseudomonadati</taxon>
        <taxon>Bacteroidota</taxon>
        <taxon>Bacteroidia</taxon>
        <taxon>Bacteroidales</taxon>
        <taxon>Prevotellaceae</taxon>
        <taxon>Leyella</taxon>
    </lineage>
</organism>
<dbReference type="AlphaFoldDB" id="A0AAW7JIH1"/>
<dbReference type="CDD" id="cd00487">
    <property type="entry name" value="Pep_deformylase"/>
    <property type="match status" value="1"/>
</dbReference>
<comment type="function">
    <text evidence="4">Removes the formyl group from the N-terminal Met of newly synthesized proteins. Requires at least a dipeptide for an efficient rate of reaction. N-terminal L-methionine is a prerequisite for activity but the enzyme has broad specificity at other positions.</text>
</comment>
<dbReference type="PANTHER" id="PTHR10458">
    <property type="entry name" value="PEPTIDE DEFORMYLASE"/>
    <property type="match status" value="1"/>
</dbReference>
<proteinExistence type="inferred from homology"/>
<keyword evidence="4" id="KW-0408">Iron</keyword>
<reference evidence="6" key="1">
    <citation type="submission" date="2023-06" db="EMBL/GenBank/DDBJ databases">
        <authorList>
            <person name="Zeman M."/>
            <person name="Kubasova T."/>
            <person name="Jahodarova E."/>
            <person name="Nykrynova M."/>
            <person name="Rychlik I."/>
        </authorList>
    </citation>
    <scope>NUCLEOTIDE SEQUENCE</scope>
    <source>
        <strain evidence="6">ET15</strain>
        <strain evidence="5">ET37</strain>
    </source>
</reference>
<keyword evidence="3 4" id="KW-0378">Hydrolase</keyword>
<comment type="similarity">
    <text evidence="1 4">Belongs to the polypeptide deformylase family.</text>
</comment>
<reference evidence="6" key="2">
    <citation type="submission" date="2023-08" db="EMBL/GenBank/DDBJ databases">
        <title>Identification and characterization of horizontal gene transfer across gut microbiota members of farm animals based on homology search.</title>
        <authorList>
            <person name="Schwarzerova J."/>
            <person name="Nykrynova M."/>
            <person name="Jureckova K."/>
            <person name="Cejkova D."/>
            <person name="Rychlik I."/>
        </authorList>
    </citation>
    <scope>NUCLEOTIDE SEQUENCE</scope>
    <source>
        <strain evidence="6">ET15</strain>
        <strain evidence="5">ET37</strain>
    </source>
</reference>
<evidence type="ECO:0000313" key="7">
    <source>
        <dbReference type="Proteomes" id="UP001167831"/>
    </source>
</evidence>
<accession>A0AAW7JIH1</accession>
<gene>
    <name evidence="4 6" type="primary">def</name>
    <name evidence="5" type="ORF">QVN81_07270</name>
    <name evidence="6" type="ORF">QVN84_08575</name>
</gene>
<comment type="cofactor">
    <cofactor evidence="4">
        <name>Fe(2+)</name>
        <dbReference type="ChEBI" id="CHEBI:29033"/>
    </cofactor>
    <text evidence="4">Binds 1 Fe(2+) ion.</text>
</comment>
<evidence type="ECO:0000256" key="4">
    <source>
        <dbReference type="HAMAP-Rule" id="MF_00163"/>
    </source>
</evidence>
<dbReference type="PANTHER" id="PTHR10458:SF22">
    <property type="entry name" value="PEPTIDE DEFORMYLASE"/>
    <property type="match status" value="1"/>
</dbReference>
<dbReference type="GO" id="GO:0006412">
    <property type="term" value="P:translation"/>
    <property type="evidence" value="ECO:0007669"/>
    <property type="project" value="UniProtKB-UniRule"/>
</dbReference>
<evidence type="ECO:0000313" key="5">
    <source>
        <dbReference type="EMBL" id="MDN0022816.1"/>
    </source>
</evidence>
<dbReference type="EC" id="3.5.1.88" evidence="4"/>
<evidence type="ECO:0000256" key="1">
    <source>
        <dbReference type="ARBA" id="ARBA00010759"/>
    </source>
</evidence>
<dbReference type="HAMAP" id="MF_00163">
    <property type="entry name" value="Pep_deformylase"/>
    <property type="match status" value="1"/>
</dbReference>
<feature type="active site" evidence="4">
    <location>
        <position position="143"/>
    </location>
</feature>
<dbReference type="Proteomes" id="UP001167831">
    <property type="component" value="Unassembled WGS sequence"/>
</dbReference>
<evidence type="ECO:0000256" key="3">
    <source>
        <dbReference type="ARBA" id="ARBA00022801"/>
    </source>
</evidence>